<proteinExistence type="predicted"/>
<feature type="compositionally biased region" description="Polar residues" evidence="1">
    <location>
        <begin position="360"/>
        <end position="369"/>
    </location>
</feature>
<reference evidence="3 4" key="1">
    <citation type="submission" date="2017-09" db="EMBL/GenBank/DDBJ databases">
        <title>Bacterial strain isolated from the female urinary microbiota.</title>
        <authorList>
            <person name="Thomas-White K."/>
            <person name="Kumar N."/>
            <person name="Forster S."/>
            <person name="Putonti C."/>
            <person name="Lawley T."/>
            <person name="Wolfe A.J."/>
        </authorList>
    </citation>
    <scope>NUCLEOTIDE SEQUENCE [LARGE SCALE GENOMIC DNA]</scope>
    <source>
        <strain evidence="3 4">UMB0792</strain>
    </source>
</reference>
<feature type="compositionally biased region" description="Low complexity" evidence="1">
    <location>
        <begin position="284"/>
        <end position="309"/>
    </location>
</feature>
<name>A0A2N6T6M0_9CORY</name>
<comment type="caution">
    <text evidence="3">The sequence shown here is derived from an EMBL/GenBank/DDBJ whole genome shotgun (WGS) entry which is preliminary data.</text>
</comment>
<dbReference type="AlphaFoldDB" id="A0A2N6T6M0"/>
<accession>A0A2N6T6M0</accession>
<dbReference type="Proteomes" id="UP000235836">
    <property type="component" value="Unassembled WGS sequence"/>
</dbReference>
<feature type="compositionally biased region" description="Low complexity" evidence="1">
    <location>
        <begin position="340"/>
        <end position="352"/>
    </location>
</feature>
<sequence length="426" mass="46295">MKKQVIRLVVTAAMIAPLSVSPVEAQESMPAHIQRTGERFSTNYDFPTFDWSGHEWAVRQTEGRLNFGGPQAEDPADGRAKWINGAQVLPNGDLKIQNDGIRGAVEINAIDSTGYGTYTFEYSGDFDNMDPHNVLGIFPYDMAELELNKLDEVHKNASGSTEIDFIEISRWGQINRKLPHGGVTYYPDTPQLPSRYNIDQFDVPAGQQTLQTIAQWEHNYLRVITKKKDGEVLSDVTSTHRVPEDTGTQQLRINLWTTGANKSEHKKAEGDEIIFHDYSYTPDADSPAATAPSSSGSSFSSSFSSSAPAQKDVAPEAPAENMPGNDVPDANAPEAGSPDAVPGAPEAPAPVGEPEEAPETNQQDASSVAAQLLGDDSSSEVFNPDEKVKRSSEDKAAEKSKERGSSGSSEGFFQRLWGVVRGLFGF</sequence>
<keyword evidence="4" id="KW-1185">Reference proteome</keyword>
<feature type="signal peptide" evidence="2">
    <location>
        <begin position="1"/>
        <end position="25"/>
    </location>
</feature>
<dbReference type="EMBL" id="PNHG01000003">
    <property type="protein sequence ID" value="PMC64957.1"/>
    <property type="molecule type" value="Genomic_DNA"/>
</dbReference>
<dbReference type="RefSeq" id="WP_102723463.1">
    <property type="nucleotide sequence ID" value="NZ_PNHG01000003.1"/>
</dbReference>
<evidence type="ECO:0000256" key="2">
    <source>
        <dbReference type="SAM" id="SignalP"/>
    </source>
</evidence>
<evidence type="ECO:0000256" key="1">
    <source>
        <dbReference type="SAM" id="MobiDB-lite"/>
    </source>
</evidence>
<evidence type="ECO:0000313" key="4">
    <source>
        <dbReference type="Proteomes" id="UP000235836"/>
    </source>
</evidence>
<organism evidence="3 4">
    <name type="scientific">Corynebacterium tuscaniense</name>
    <dbReference type="NCBI Taxonomy" id="302449"/>
    <lineage>
        <taxon>Bacteria</taxon>
        <taxon>Bacillati</taxon>
        <taxon>Actinomycetota</taxon>
        <taxon>Actinomycetes</taxon>
        <taxon>Mycobacteriales</taxon>
        <taxon>Corynebacteriaceae</taxon>
        <taxon>Corynebacterium</taxon>
    </lineage>
</organism>
<evidence type="ECO:0000313" key="3">
    <source>
        <dbReference type="EMBL" id="PMC64957.1"/>
    </source>
</evidence>
<feature type="compositionally biased region" description="Basic and acidic residues" evidence="1">
    <location>
        <begin position="384"/>
        <end position="404"/>
    </location>
</feature>
<evidence type="ECO:0008006" key="5">
    <source>
        <dbReference type="Google" id="ProtNLM"/>
    </source>
</evidence>
<feature type="region of interest" description="Disordered" evidence="1">
    <location>
        <begin position="284"/>
        <end position="412"/>
    </location>
</feature>
<gene>
    <name evidence="3" type="ORF">CJ203_02785</name>
</gene>
<feature type="chain" id="PRO_5014970100" description="GH16 domain-containing protein" evidence="2">
    <location>
        <begin position="26"/>
        <end position="426"/>
    </location>
</feature>
<protein>
    <recommendedName>
        <fullName evidence="5">GH16 domain-containing protein</fullName>
    </recommendedName>
</protein>
<keyword evidence="2" id="KW-0732">Signal</keyword>